<evidence type="ECO:0000313" key="2">
    <source>
        <dbReference type="EMBL" id="MFB9757981.1"/>
    </source>
</evidence>
<dbReference type="PIRSF" id="PIRSF020408">
    <property type="entry name" value="UCP020408"/>
    <property type="match status" value="1"/>
</dbReference>
<dbReference type="Pfam" id="PF10087">
    <property type="entry name" value="DUF2325"/>
    <property type="match status" value="1"/>
</dbReference>
<dbReference type="Proteomes" id="UP001589609">
    <property type="component" value="Unassembled WGS sequence"/>
</dbReference>
<reference evidence="2 3" key="1">
    <citation type="submission" date="2024-09" db="EMBL/GenBank/DDBJ databases">
        <authorList>
            <person name="Sun Q."/>
            <person name="Mori K."/>
        </authorList>
    </citation>
    <scope>NUCLEOTIDE SEQUENCE [LARGE SCALE GENOMIC DNA]</scope>
    <source>
        <strain evidence="2 3">JCM 11201</strain>
    </source>
</reference>
<comment type="caution">
    <text evidence="2">The sequence shown here is derived from an EMBL/GenBank/DDBJ whole genome shotgun (WGS) entry which is preliminary data.</text>
</comment>
<proteinExistence type="inferred from homology"/>
<organism evidence="2 3">
    <name type="scientific">Ectobacillus funiculus</name>
    <dbReference type="NCBI Taxonomy" id="137993"/>
    <lineage>
        <taxon>Bacteria</taxon>
        <taxon>Bacillati</taxon>
        <taxon>Bacillota</taxon>
        <taxon>Bacilli</taxon>
        <taxon>Bacillales</taxon>
        <taxon>Bacillaceae</taxon>
        <taxon>Ectobacillus</taxon>
    </lineage>
</organism>
<dbReference type="RefSeq" id="WP_379948227.1">
    <property type="nucleotide sequence ID" value="NZ_JBHMAF010000020.1"/>
</dbReference>
<name>A0ABV5WBK6_9BACI</name>
<comment type="similarity">
    <text evidence="1">Belongs to the UPF0751 family.</text>
</comment>
<gene>
    <name evidence="2" type="ORF">ACFFMS_05440</name>
</gene>
<accession>A0ABV5WBK6</accession>
<dbReference type="InterPro" id="IPR016772">
    <property type="entry name" value="UCP020408"/>
</dbReference>
<evidence type="ECO:0000256" key="1">
    <source>
        <dbReference type="ARBA" id="ARBA00007189"/>
    </source>
</evidence>
<evidence type="ECO:0000313" key="3">
    <source>
        <dbReference type="Proteomes" id="UP001589609"/>
    </source>
</evidence>
<sequence>MSSSLLIVGADDLGIILKKLSSVGFHEVFHINGRKEKTVKAGIPKNIDMILVLTDFVNHNLSTVIKQKAKSQSIPIFFAKRSWPSIYQALIKGRTTINN</sequence>
<keyword evidence="3" id="KW-1185">Reference proteome</keyword>
<dbReference type="EMBL" id="JBHMAF010000020">
    <property type="protein sequence ID" value="MFB9757981.1"/>
    <property type="molecule type" value="Genomic_DNA"/>
</dbReference>
<protein>
    <submittedName>
        <fullName evidence="2">DUF2325 domain-containing protein</fullName>
    </submittedName>
</protein>